<dbReference type="EC" id="2.7.11.1" evidence="2"/>
<evidence type="ECO:0000256" key="6">
    <source>
        <dbReference type="ARBA" id="ARBA00022741"/>
    </source>
</evidence>
<comment type="similarity">
    <text evidence="1">Belongs to the protein kinase superfamily. RIO-type Ser/Thr kinase family.</text>
</comment>
<comment type="catalytic activity">
    <reaction evidence="10">
        <text>L-threonyl-[protein] + ATP = O-phospho-L-threonyl-[protein] + ADP + H(+)</text>
        <dbReference type="Rhea" id="RHEA:46608"/>
        <dbReference type="Rhea" id="RHEA-COMP:11060"/>
        <dbReference type="Rhea" id="RHEA-COMP:11605"/>
        <dbReference type="ChEBI" id="CHEBI:15378"/>
        <dbReference type="ChEBI" id="CHEBI:30013"/>
        <dbReference type="ChEBI" id="CHEBI:30616"/>
        <dbReference type="ChEBI" id="CHEBI:61977"/>
        <dbReference type="ChEBI" id="CHEBI:456216"/>
        <dbReference type="EC" id="2.7.11.1"/>
    </reaction>
</comment>
<feature type="region of interest" description="Disordered" evidence="12">
    <location>
        <begin position="98"/>
        <end position="123"/>
    </location>
</feature>
<evidence type="ECO:0000256" key="10">
    <source>
        <dbReference type="ARBA" id="ARBA00047899"/>
    </source>
</evidence>
<dbReference type="Gene3D" id="3.30.200.20">
    <property type="entry name" value="Phosphorylase Kinase, domain 1"/>
    <property type="match status" value="1"/>
</dbReference>
<organism evidence="14 15">
    <name type="scientific">Lentzea xinjiangensis</name>
    <dbReference type="NCBI Taxonomy" id="402600"/>
    <lineage>
        <taxon>Bacteria</taxon>
        <taxon>Bacillati</taxon>
        <taxon>Actinomycetota</taxon>
        <taxon>Actinomycetes</taxon>
        <taxon>Pseudonocardiales</taxon>
        <taxon>Pseudonocardiaceae</taxon>
        <taxon>Lentzea</taxon>
    </lineage>
</organism>
<evidence type="ECO:0000256" key="7">
    <source>
        <dbReference type="ARBA" id="ARBA00022777"/>
    </source>
</evidence>
<keyword evidence="8" id="KW-0067">ATP-binding</keyword>
<accession>A0A1H9WBS0</accession>
<dbReference type="Pfam" id="PF01163">
    <property type="entry name" value="RIO1"/>
    <property type="match status" value="1"/>
</dbReference>
<evidence type="ECO:0000256" key="5">
    <source>
        <dbReference type="ARBA" id="ARBA00022723"/>
    </source>
</evidence>
<evidence type="ECO:0000256" key="2">
    <source>
        <dbReference type="ARBA" id="ARBA00012513"/>
    </source>
</evidence>
<dbReference type="GO" id="GO:0046872">
    <property type="term" value="F:metal ion binding"/>
    <property type="evidence" value="ECO:0007669"/>
    <property type="project" value="UniProtKB-KW"/>
</dbReference>
<dbReference type="InterPro" id="IPR051272">
    <property type="entry name" value="RIO-type_Ser/Thr_kinase"/>
</dbReference>
<keyword evidence="9" id="KW-0460">Magnesium</keyword>
<protein>
    <recommendedName>
        <fullName evidence="2">non-specific serine/threonine protein kinase</fullName>
        <ecNumber evidence="2">2.7.11.1</ecNumber>
    </recommendedName>
</protein>
<evidence type="ECO:0000313" key="14">
    <source>
        <dbReference type="EMBL" id="SES31239.1"/>
    </source>
</evidence>
<gene>
    <name evidence="14" type="ORF">SAMN05216188_13223</name>
</gene>
<dbReference type="InterPro" id="IPR000687">
    <property type="entry name" value="RIO_kinase"/>
</dbReference>
<evidence type="ECO:0000256" key="9">
    <source>
        <dbReference type="ARBA" id="ARBA00022842"/>
    </source>
</evidence>
<dbReference type="Proteomes" id="UP000199352">
    <property type="component" value="Unassembled WGS sequence"/>
</dbReference>
<dbReference type="GO" id="GO:0004674">
    <property type="term" value="F:protein serine/threonine kinase activity"/>
    <property type="evidence" value="ECO:0007669"/>
    <property type="project" value="UniProtKB-KW"/>
</dbReference>
<dbReference type="Gene3D" id="1.10.510.10">
    <property type="entry name" value="Transferase(Phosphotransferase) domain 1"/>
    <property type="match status" value="1"/>
</dbReference>
<dbReference type="PANTHER" id="PTHR45723">
    <property type="entry name" value="SERINE/THREONINE-PROTEIN KINASE RIO1"/>
    <property type="match status" value="1"/>
</dbReference>
<proteinExistence type="inferred from homology"/>
<evidence type="ECO:0000313" key="15">
    <source>
        <dbReference type="Proteomes" id="UP000199352"/>
    </source>
</evidence>
<evidence type="ECO:0000256" key="8">
    <source>
        <dbReference type="ARBA" id="ARBA00022840"/>
    </source>
</evidence>
<feature type="region of interest" description="Disordered" evidence="12">
    <location>
        <begin position="60"/>
        <end position="84"/>
    </location>
</feature>
<dbReference type="InterPro" id="IPR018934">
    <property type="entry name" value="RIO_dom"/>
</dbReference>
<dbReference type="EMBL" id="FOFR01000032">
    <property type="protein sequence ID" value="SES31239.1"/>
    <property type="molecule type" value="Genomic_DNA"/>
</dbReference>
<reference evidence="15" key="1">
    <citation type="submission" date="2016-10" db="EMBL/GenBank/DDBJ databases">
        <authorList>
            <person name="Varghese N."/>
            <person name="Submissions S."/>
        </authorList>
    </citation>
    <scope>NUCLEOTIDE SEQUENCE [LARGE SCALE GENOMIC DNA]</scope>
    <source>
        <strain evidence="15">CGMCC 4.3525</strain>
    </source>
</reference>
<dbReference type="STRING" id="402600.SAMN05216188_13223"/>
<evidence type="ECO:0000256" key="1">
    <source>
        <dbReference type="ARBA" id="ARBA00009196"/>
    </source>
</evidence>
<sequence length="362" mass="40370">MCQSLSTDVAPRPVPPPLAPDQHRLIAERLWGGHLHFPGDPTVREHDLYERYESSFDDDADLMRRKGKRGKNSDAGPTRRGRMTEEEKLRIARLREDQLSTADTPEDGDRWSTWGDAEQGPAPHPSWLVTELAAVDRELGIVKTGKEADVFLLERAIGEKACLLAAKRYRSNDHRMFHRDAGYLEGRRLKKSRETRAVQNRTAFGRNLIAEQWAVAEFAALARLWRIGAPVPYPVQRSGTELLLEFIGDDEGNAAPRLAQVRPGEDELLDLWRQLVGTLTTLAEAGLTHGDLSAFNLMVHDGRLVMIDLPQVVDLVANPRGAEFLDRDVRNICGWFAARGLPPEIGDPSALVETLLDVAGTS</sequence>
<evidence type="ECO:0000256" key="4">
    <source>
        <dbReference type="ARBA" id="ARBA00022679"/>
    </source>
</evidence>
<feature type="domain" description="RIO kinase" evidence="13">
    <location>
        <begin position="109"/>
        <end position="357"/>
    </location>
</feature>
<keyword evidence="4" id="KW-0808">Transferase</keyword>
<evidence type="ECO:0000256" key="12">
    <source>
        <dbReference type="SAM" id="MobiDB-lite"/>
    </source>
</evidence>
<dbReference type="SUPFAM" id="SSF56112">
    <property type="entry name" value="Protein kinase-like (PK-like)"/>
    <property type="match status" value="1"/>
</dbReference>
<evidence type="ECO:0000259" key="13">
    <source>
        <dbReference type="SMART" id="SM00090"/>
    </source>
</evidence>
<dbReference type="GO" id="GO:0005524">
    <property type="term" value="F:ATP binding"/>
    <property type="evidence" value="ECO:0007669"/>
    <property type="project" value="UniProtKB-KW"/>
</dbReference>
<comment type="catalytic activity">
    <reaction evidence="11">
        <text>L-seryl-[protein] + ATP = O-phospho-L-seryl-[protein] + ADP + H(+)</text>
        <dbReference type="Rhea" id="RHEA:17989"/>
        <dbReference type="Rhea" id="RHEA-COMP:9863"/>
        <dbReference type="Rhea" id="RHEA-COMP:11604"/>
        <dbReference type="ChEBI" id="CHEBI:15378"/>
        <dbReference type="ChEBI" id="CHEBI:29999"/>
        <dbReference type="ChEBI" id="CHEBI:30616"/>
        <dbReference type="ChEBI" id="CHEBI:83421"/>
        <dbReference type="ChEBI" id="CHEBI:456216"/>
        <dbReference type="EC" id="2.7.11.1"/>
    </reaction>
</comment>
<dbReference type="InterPro" id="IPR011009">
    <property type="entry name" value="Kinase-like_dom_sf"/>
</dbReference>
<evidence type="ECO:0000256" key="3">
    <source>
        <dbReference type="ARBA" id="ARBA00022527"/>
    </source>
</evidence>
<dbReference type="SMART" id="SM00090">
    <property type="entry name" value="RIO"/>
    <property type="match status" value="1"/>
</dbReference>
<keyword evidence="6" id="KW-0547">Nucleotide-binding</keyword>
<dbReference type="AlphaFoldDB" id="A0A1H9WBS0"/>
<name>A0A1H9WBS0_9PSEU</name>
<keyword evidence="15" id="KW-1185">Reference proteome</keyword>
<evidence type="ECO:0000256" key="11">
    <source>
        <dbReference type="ARBA" id="ARBA00048679"/>
    </source>
</evidence>
<keyword evidence="3" id="KW-0723">Serine/threonine-protein kinase</keyword>
<keyword evidence="7 14" id="KW-0418">Kinase</keyword>
<keyword evidence="5" id="KW-0479">Metal-binding</keyword>